<evidence type="ECO:0000313" key="10">
    <source>
        <dbReference type="Proteomes" id="UP000267003"/>
    </source>
</evidence>
<evidence type="ECO:0000256" key="5">
    <source>
        <dbReference type="ARBA" id="ARBA00022679"/>
    </source>
</evidence>
<dbReference type="Proteomes" id="UP000267003">
    <property type="component" value="Unassembled WGS sequence"/>
</dbReference>
<dbReference type="GO" id="GO:0008120">
    <property type="term" value="F:ceramide glucosyltransferase activity"/>
    <property type="evidence" value="ECO:0007669"/>
    <property type="project" value="TreeGrafter"/>
</dbReference>
<dbReference type="PANTHER" id="PTHR12726:SF0">
    <property type="entry name" value="CERAMIDE GLUCOSYLTRANSFERASE"/>
    <property type="match status" value="1"/>
</dbReference>
<keyword evidence="10" id="KW-1185">Reference proteome</keyword>
<keyword evidence="5 9" id="KW-0808">Transferase</keyword>
<protein>
    <submittedName>
        <fullName evidence="9">Glycosyltransferase</fullName>
    </submittedName>
</protein>
<evidence type="ECO:0000256" key="6">
    <source>
        <dbReference type="ARBA" id="ARBA00022692"/>
    </source>
</evidence>
<dbReference type="Gene3D" id="3.90.550.10">
    <property type="entry name" value="Spore Coat Polysaccharide Biosynthesis Protein SpsA, Chain A"/>
    <property type="match status" value="1"/>
</dbReference>
<keyword evidence="4" id="KW-0328">Glycosyltransferase</keyword>
<dbReference type="SUPFAM" id="SSF53448">
    <property type="entry name" value="Nucleotide-diphospho-sugar transferases"/>
    <property type="match status" value="1"/>
</dbReference>
<dbReference type="GO" id="GO:0006679">
    <property type="term" value="P:glucosylceramide biosynthetic process"/>
    <property type="evidence" value="ECO:0007669"/>
    <property type="project" value="TreeGrafter"/>
</dbReference>
<dbReference type="EMBL" id="RAWK01000023">
    <property type="protein sequence ID" value="RKH72537.1"/>
    <property type="molecule type" value="Genomic_DNA"/>
</dbReference>
<dbReference type="PANTHER" id="PTHR12726">
    <property type="entry name" value="CERAMIDE GLUCOSYLTRANSFERASE"/>
    <property type="match status" value="1"/>
</dbReference>
<evidence type="ECO:0000256" key="8">
    <source>
        <dbReference type="ARBA" id="ARBA00023136"/>
    </source>
</evidence>
<evidence type="ECO:0000256" key="7">
    <source>
        <dbReference type="ARBA" id="ARBA00022989"/>
    </source>
</evidence>
<evidence type="ECO:0000256" key="1">
    <source>
        <dbReference type="ARBA" id="ARBA00004141"/>
    </source>
</evidence>
<evidence type="ECO:0000256" key="3">
    <source>
        <dbReference type="ARBA" id="ARBA00004991"/>
    </source>
</evidence>
<dbReference type="InterPro" id="IPR029044">
    <property type="entry name" value="Nucleotide-diphossugar_trans"/>
</dbReference>
<comment type="caution">
    <text evidence="9">The sequence shown here is derived from an EMBL/GenBank/DDBJ whole genome shotgun (WGS) entry which is preliminary data.</text>
</comment>
<dbReference type="GO" id="GO:0016020">
    <property type="term" value="C:membrane"/>
    <property type="evidence" value="ECO:0007669"/>
    <property type="project" value="UniProtKB-SubCell"/>
</dbReference>
<dbReference type="Pfam" id="PF13506">
    <property type="entry name" value="Glyco_transf_21"/>
    <property type="match status" value="1"/>
</dbReference>
<keyword evidence="7" id="KW-1133">Transmembrane helix</keyword>
<accession>A0A3A8QVC1</accession>
<comment type="pathway">
    <text evidence="3">Sphingolipid metabolism.</text>
</comment>
<evidence type="ECO:0000256" key="2">
    <source>
        <dbReference type="ARBA" id="ARBA00004760"/>
    </source>
</evidence>
<sequence>MGARPLEALASAGAGDGGAAMNARNMGWTAAALGVLVHGHRELMAGLRRRPVPPTRRFEPPSVTVIRPIRGLDVEARANVRALLDLDYPGEWEVLFVFDSEDDPAFLPTREEVAAHPTRAKRVELVVAGEPPEGMTGKLNAMQVGVARSRCQLLAFSDSDTRPTPGVLTALVGALLEDAQTGATFAPIYAAADAPLAGDVGYGLLVNAWYGASVACTAEPDGALPFIMGQLMVFRREALTAIGGVGCAAGQLVDDMYLGRQLHTAGWKNRVIHAPLRVVTGHLELGAFLRIFRRWLLFSETGLPGTFARPLWVRGAVSWLSWGALTAAVARRAWGGAVLAALPIGFSAWSQLRLQRACHGPAVAPRHYWVPAVLPLLGAGVALSGRLSRQVDWRGRGYRLDAKARLGEAQPARASV</sequence>
<keyword evidence="8" id="KW-0472">Membrane</keyword>
<reference evidence="10" key="1">
    <citation type="submission" date="2018-09" db="EMBL/GenBank/DDBJ databases">
        <authorList>
            <person name="Livingstone P.G."/>
            <person name="Whitworth D.E."/>
        </authorList>
    </citation>
    <scope>NUCLEOTIDE SEQUENCE [LARGE SCALE GENOMIC DNA]</scope>
    <source>
        <strain evidence="10">AB050A</strain>
    </source>
</reference>
<proteinExistence type="predicted"/>
<keyword evidence="6" id="KW-0812">Transmembrane</keyword>
<comment type="subcellular location">
    <subcellularLocation>
        <location evidence="1">Membrane</location>
        <topology evidence="1">Multi-pass membrane protein</topology>
    </subcellularLocation>
</comment>
<comment type="pathway">
    <text evidence="2">Lipid metabolism; sphingolipid metabolism.</text>
</comment>
<evidence type="ECO:0000256" key="4">
    <source>
        <dbReference type="ARBA" id="ARBA00022676"/>
    </source>
</evidence>
<name>A0A3A8QVC1_9BACT</name>
<organism evidence="9 10">
    <name type="scientific">Corallococcus aberystwythensis</name>
    <dbReference type="NCBI Taxonomy" id="2316722"/>
    <lineage>
        <taxon>Bacteria</taxon>
        <taxon>Pseudomonadati</taxon>
        <taxon>Myxococcota</taxon>
        <taxon>Myxococcia</taxon>
        <taxon>Myxococcales</taxon>
        <taxon>Cystobacterineae</taxon>
        <taxon>Myxococcaceae</taxon>
        <taxon>Corallococcus</taxon>
    </lineage>
</organism>
<dbReference type="AlphaFoldDB" id="A0A3A8QVC1"/>
<dbReference type="InterPro" id="IPR025993">
    <property type="entry name" value="Ceramide_glucosylTrfase"/>
</dbReference>
<evidence type="ECO:0000313" key="9">
    <source>
        <dbReference type="EMBL" id="RKH72537.1"/>
    </source>
</evidence>
<gene>
    <name evidence="9" type="ORF">D7W81_05955</name>
</gene>